<dbReference type="GO" id="GO:0005524">
    <property type="term" value="F:ATP binding"/>
    <property type="evidence" value="ECO:0007669"/>
    <property type="project" value="UniProtKB-UniRule"/>
</dbReference>
<dbReference type="FunFam" id="3.30.200.20:FF:000172">
    <property type="entry name" value="cyclin-dependent kinase G-2 isoform X1"/>
    <property type="match status" value="1"/>
</dbReference>
<feature type="domain" description="Protein kinase" evidence="10">
    <location>
        <begin position="44"/>
        <end position="375"/>
    </location>
</feature>
<dbReference type="GO" id="GO:0080090">
    <property type="term" value="P:regulation of primary metabolic process"/>
    <property type="evidence" value="ECO:0007669"/>
    <property type="project" value="UniProtKB-ARBA"/>
</dbReference>
<dbReference type="SMART" id="SM00220">
    <property type="entry name" value="S_TKc"/>
    <property type="match status" value="1"/>
</dbReference>
<feature type="region of interest" description="Disordered" evidence="9">
    <location>
        <begin position="395"/>
        <end position="435"/>
    </location>
</feature>
<protein>
    <recommendedName>
        <fullName evidence="10">Protein kinase domain-containing protein</fullName>
    </recommendedName>
</protein>
<dbReference type="PANTHER" id="PTHR24056:SF508">
    <property type="entry name" value="CYCLIN-DEPENDENT KINASE 10"/>
    <property type="match status" value="1"/>
</dbReference>
<dbReference type="InterPro" id="IPR050108">
    <property type="entry name" value="CDK"/>
</dbReference>
<evidence type="ECO:0000256" key="9">
    <source>
        <dbReference type="SAM" id="MobiDB-lite"/>
    </source>
</evidence>
<dbReference type="AlphaFoldDB" id="A0A8H7UAJ7"/>
<dbReference type="SUPFAM" id="SSF56112">
    <property type="entry name" value="Protein kinase-like (PK-like)"/>
    <property type="match status" value="1"/>
</dbReference>
<dbReference type="OrthoDB" id="1732493at2759"/>
<feature type="binding site" evidence="7">
    <location>
        <position position="73"/>
    </location>
    <ligand>
        <name>ATP</name>
        <dbReference type="ChEBI" id="CHEBI:30616"/>
    </ligand>
</feature>
<evidence type="ECO:0000256" key="2">
    <source>
        <dbReference type="ARBA" id="ARBA00022527"/>
    </source>
</evidence>
<dbReference type="GO" id="GO:0010556">
    <property type="term" value="P:regulation of macromolecule biosynthetic process"/>
    <property type="evidence" value="ECO:0007669"/>
    <property type="project" value="UniProtKB-ARBA"/>
</dbReference>
<evidence type="ECO:0000256" key="5">
    <source>
        <dbReference type="ARBA" id="ARBA00022777"/>
    </source>
</evidence>
<accession>A0A8H7UAJ7</accession>
<dbReference type="InterPro" id="IPR011009">
    <property type="entry name" value="Kinase-like_dom_sf"/>
</dbReference>
<dbReference type="PROSITE" id="PS50011">
    <property type="entry name" value="PROTEIN_KINASE_DOM"/>
    <property type="match status" value="1"/>
</dbReference>
<evidence type="ECO:0000256" key="3">
    <source>
        <dbReference type="ARBA" id="ARBA00022679"/>
    </source>
</evidence>
<proteinExistence type="inferred from homology"/>
<keyword evidence="6 7" id="KW-0067">ATP-binding</keyword>
<evidence type="ECO:0000256" key="6">
    <source>
        <dbReference type="ARBA" id="ARBA00022840"/>
    </source>
</evidence>
<evidence type="ECO:0000256" key="4">
    <source>
        <dbReference type="ARBA" id="ARBA00022741"/>
    </source>
</evidence>
<dbReference type="InterPro" id="IPR000719">
    <property type="entry name" value="Prot_kinase_dom"/>
</dbReference>
<dbReference type="GO" id="GO:0005634">
    <property type="term" value="C:nucleus"/>
    <property type="evidence" value="ECO:0007669"/>
    <property type="project" value="TreeGrafter"/>
</dbReference>
<dbReference type="EMBL" id="JAEPRA010000014">
    <property type="protein sequence ID" value="KAG2175775.1"/>
    <property type="molecule type" value="Genomic_DNA"/>
</dbReference>
<name>A0A8H7UAJ7_9FUNG</name>
<organism evidence="11 12">
    <name type="scientific">Umbelopsis vinacea</name>
    <dbReference type="NCBI Taxonomy" id="44442"/>
    <lineage>
        <taxon>Eukaryota</taxon>
        <taxon>Fungi</taxon>
        <taxon>Fungi incertae sedis</taxon>
        <taxon>Mucoromycota</taxon>
        <taxon>Mucoromycotina</taxon>
        <taxon>Umbelopsidomycetes</taxon>
        <taxon>Umbelopsidales</taxon>
        <taxon>Umbelopsidaceae</taxon>
        <taxon>Umbelopsis</taxon>
    </lineage>
</organism>
<keyword evidence="2 8" id="KW-0723">Serine/threonine-protein kinase</keyword>
<dbReference type="Gene3D" id="1.10.510.10">
    <property type="entry name" value="Transferase(Phosphotransferase) domain 1"/>
    <property type="match status" value="1"/>
</dbReference>
<keyword evidence="4 7" id="KW-0547">Nucleotide-binding</keyword>
<dbReference type="PROSITE" id="PS00107">
    <property type="entry name" value="PROTEIN_KINASE_ATP"/>
    <property type="match status" value="1"/>
</dbReference>
<reference evidence="11" key="1">
    <citation type="submission" date="2020-12" db="EMBL/GenBank/DDBJ databases">
        <title>Metabolic potential, ecology and presence of endohyphal bacteria is reflected in genomic diversity of Mucoromycotina.</title>
        <authorList>
            <person name="Muszewska A."/>
            <person name="Okrasinska A."/>
            <person name="Steczkiewicz K."/>
            <person name="Drgas O."/>
            <person name="Orlowska M."/>
            <person name="Perlinska-Lenart U."/>
            <person name="Aleksandrzak-Piekarczyk T."/>
            <person name="Szatraj K."/>
            <person name="Zielenkiewicz U."/>
            <person name="Pilsyk S."/>
            <person name="Malc E."/>
            <person name="Mieczkowski P."/>
            <person name="Kruszewska J.S."/>
            <person name="Biernat P."/>
            <person name="Pawlowska J."/>
        </authorList>
    </citation>
    <scope>NUCLEOTIDE SEQUENCE</scope>
    <source>
        <strain evidence="11">WA0000051536</strain>
    </source>
</reference>
<keyword evidence="5" id="KW-0418">Kinase</keyword>
<sequence length="435" mass="49962">MDKAEKDQQDDSQDKMVLESVSGRRLSYDMKTPFYGDCRDVDDFKKLNRVGEGTYGVVYRVNDTKTGRICALKRIRMEGETDGLPLSSLREIMILKRMRNRNIVNVTDVAVGPQLESIFLVMEYCEQDMGTLMDAVPTPYTPSEVKCLMLQLLEGLNYCHKNYIIHRDLKLSNLLLTREGILKIGKLKFPDAQHQTHGIDLIVLFAADFGLARTLSFPSKPMTPKVVTLWYRAPELLYGDAHYTTAVDMWSVGCIFGELMKHKPLLPGNTEQKEIELIVNLIGSPSDAIWPGYSKLPFAKTLNIPKQEYVRVYMQSKPESFFHHTENAPLLSSFNNLKLEFPRATEHTLSLLSGLLTYNPKARLNVKQALRHPYFIESPRPLDPSLLPTYPEIRNQVSEKEKNRRAHDEERKKRLAHEGNDSIFSADHYKKRRKD</sequence>
<evidence type="ECO:0000313" key="12">
    <source>
        <dbReference type="Proteomes" id="UP000612746"/>
    </source>
</evidence>
<comment type="caution">
    <text evidence="11">The sequence shown here is derived from an EMBL/GenBank/DDBJ whole genome shotgun (WGS) entry which is preliminary data.</text>
</comment>
<dbReference type="PROSITE" id="PS00108">
    <property type="entry name" value="PROTEIN_KINASE_ST"/>
    <property type="match status" value="1"/>
</dbReference>
<evidence type="ECO:0000256" key="7">
    <source>
        <dbReference type="PROSITE-ProRule" id="PRU10141"/>
    </source>
</evidence>
<keyword evidence="12" id="KW-1185">Reference proteome</keyword>
<feature type="compositionally biased region" description="Basic and acidic residues" evidence="9">
    <location>
        <begin position="397"/>
        <end position="420"/>
    </location>
</feature>
<keyword evidence="3" id="KW-0808">Transferase</keyword>
<evidence type="ECO:0000256" key="8">
    <source>
        <dbReference type="RuleBase" id="RU000304"/>
    </source>
</evidence>
<dbReference type="Gene3D" id="3.30.200.20">
    <property type="entry name" value="Phosphorylase Kinase, domain 1"/>
    <property type="match status" value="1"/>
</dbReference>
<dbReference type="InterPro" id="IPR008271">
    <property type="entry name" value="Ser/Thr_kinase_AS"/>
</dbReference>
<gene>
    <name evidence="11" type="ORF">INT44_000253</name>
</gene>
<evidence type="ECO:0000256" key="1">
    <source>
        <dbReference type="ARBA" id="ARBA00006485"/>
    </source>
</evidence>
<dbReference type="Pfam" id="PF00069">
    <property type="entry name" value="Pkinase"/>
    <property type="match status" value="1"/>
</dbReference>
<dbReference type="InterPro" id="IPR017441">
    <property type="entry name" value="Protein_kinase_ATP_BS"/>
</dbReference>
<dbReference type="PANTHER" id="PTHR24056">
    <property type="entry name" value="CELL DIVISION PROTEIN KINASE"/>
    <property type="match status" value="1"/>
</dbReference>
<dbReference type="GO" id="GO:0007346">
    <property type="term" value="P:regulation of mitotic cell cycle"/>
    <property type="evidence" value="ECO:0007669"/>
    <property type="project" value="TreeGrafter"/>
</dbReference>
<comment type="similarity">
    <text evidence="1">Belongs to the protein kinase superfamily. CMGC Ser/Thr protein kinase family. CDC2/CDKX subfamily.</text>
</comment>
<dbReference type="Proteomes" id="UP000612746">
    <property type="component" value="Unassembled WGS sequence"/>
</dbReference>
<evidence type="ECO:0000259" key="10">
    <source>
        <dbReference type="PROSITE" id="PS50011"/>
    </source>
</evidence>
<evidence type="ECO:0000313" key="11">
    <source>
        <dbReference type="EMBL" id="KAG2175775.1"/>
    </source>
</evidence>
<dbReference type="GO" id="GO:0004674">
    <property type="term" value="F:protein serine/threonine kinase activity"/>
    <property type="evidence" value="ECO:0007669"/>
    <property type="project" value="UniProtKB-KW"/>
</dbReference>